<proteinExistence type="predicted"/>
<feature type="region of interest" description="Disordered" evidence="1">
    <location>
        <begin position="13"/>
        <end position="39"/>
    </location>
</feature>
<gene>
    <name evidence="2" type="ORF">MEC_00307</name>
</gene>
<dbReference type="PATRIC" id="fig|1094551.3.peg.364"/>
<sequence>MRGFLLSCLQKETHMKTTEKPAKRTPPKAGQGRVKGVPNKTTRILKEAVLKAAERAGKKMETVPPMIMNEVLAKLSTFLT</sequence>
<reference evidence="2 3" key="1">
    <citation type="submission" date="2012-03" db="EMBL/GenBank/DDBJ databases">
        <title>The Genome Sequence of Bartonella alsatica IBS 382.</title>
        <authorList>
            <consortium name="The Broad Institute Genome Sequencing Platform"/>
            <consortium name="The Broad Institute Genome Sequencing Center for Infectious Disease"/>
            <person name="Feldgarden M."/>
            <person name="Kirby J."/>
            <person name="Kosoy M."/>
            <person name="Birtles R."/>
            <person name="Probert W.S."/>
            <person name="Chiaraviglio L."/>
            <person name="Young S.K."/>
            <person name="Zeng Q."/>
            <person name="Gargeya S."/>
            <person name="Fitzgerald M."/>
            <person name="Haas B."/>
            <person name="Abouelleil A."/>
            <person name="Alvarado L."/>
            <person name="Arachchi H.M."/>
            <person name="Berlin A."/>
            <person name="Chapman S.B."/>
            <person name="Gearin G."/>
            <person name="Goldberg J."/>
            <person name="Griggs A."/>
            <person name="Gujja S."/>
            <person name="Hansen M."/>
            <person name="Heiman D."/>
            <person name="Howarth C."/>
            <person name="Larimer J."/>
            <person name="Lui A."/>
            <person name="MacDonald P.J.P."/>
            <person name="McCowen C."/>
            <person name="Montmayeur A."/>
            <person name="Murphy C."/>
            <person name="Neiman D."/>
            <person name="Pearson M."/>
            <person name="Priest M."/>
            <person name="Roberts A."/>
            <person name="Saif S."/>
            <person name="Shea T."/>
            <person name="Sisk P."/>
            <person name="Stolte C."/>
            <person name="Sykes S."/>
            <person name="Wortman J."/>
            <person name="Nusbaum C."/>
            <person name="Birren B."/>
        </authorList>
    </citation>
    <scope>NUCLEOTIDE SEQUENCE [LARGE SCALE GENOMIC DNA]</scope>
    <source>
        <strain evidence="2 3">IBS 382</strain>
    </source>
</reference>
<dbReference type="HOGENOM" id="CLU_2582579_0_0_5"/>
<evidence type="ECO:0000256" key="1">
    <source>
        <dbReference type="SAM" id="MobiDB-lite"/>
    </source>
</evidence>
<evidence type="ECO:0000313" key="3">
    <source>
        <dbReference type="Proteomes" id="UP000008761"/>
    </source>
</evidence>
<organism evidence="2 3">
    <name type="scientific">Bartonella alsatica IBS 382</name>
    <dbReference type="NCBI Taxonomy" id="1094551"/>
    <lineage>
        <taxon>Bacteria</taxon>
        <taxon>Pseudomonadati</taxon>
        <taxon>Pseudomonadota</taxon>
        <taxon>Alphaproteobacteria</taxon>
        <taxon>Hyphomicrobiales</taxon>
        <taxon>Bartonellaceae</taxon>
        <taxon>Bartonella</taxon>
    </lineage>
</organism>
<dbReference type="EMBL" id="AIME01000003">
    <property type="protein sequence ID" value="EJF75752.1"/>
    <property type="molecule type" value="Genomic_DNA"/>
</dbReference>
<protein>
    <submittedName>
        <fullName evidence="2">Uncharacterized protein</fullName>
    </submittedName>
</protein>
<evidence type="ECO:0000313" key="2">
    <source>
        <dbReference type="EMBL" id="EJF75752.1"/>
    </source>
</evidence>
<feature type="compositionally biased region" description="Basic and acidic residues" evidence="1">
    <location>
        <begin position="13"/>
        <end position="22"/>
    </location>
</feature>
<name>J1IVV7_9HYPH</name>
<dbReference type="AlphaFoldDB" id="J1IVV7"/>
<dbReference type="Proteomes" id="UP000008761">
    <property type="component" value="Unassembled WGS sequence"/>
</dbReference>
<comment type="caution">
    <text evidence="2">The sequence shown here is derived from an EMBL/GenBank/DDBJ whole genome shotgun (WGS) entry which is preliminary data.</text>
</comment>
<accession>J1IVV7</accession>